<gene>
    <name evidence="1" type="ORF">QFC20_002554</name>
</gene>
<evidence type="ECO:0000313" key="2">
    <source>
        <dbReference type="Proteomes" id="UP001230649"/>
    </source>
</evidence>
<dbReference type="Proteomes" id="UP001230649">
    <property type="component" value="Unassembled WGS sequence"/>
</dbReference>
<accession>A0ACC2WIS3</accession>
<protein>
    <submittedName>
        <fullName evidence="1">Uncharacterized protein</fullName>
    </submittedName>
</protein>
<keyword evidence="2" id="KW-1185">Reference proteome</keyword>
<comment type="caution">
    <text evidence="1">The sequence shown here is derived from an EMBL/GenBank/DDBJ whole genome shotgun (WGS) entry which is preliminary data.</text>
</comment>
<name>A0ACC2WIS3_9TREE</name>
<proteinExistence type="predicted"/>
<reference evidence="1" key="1">
    <citation type="submission" date="2023-04" db="EMBL/GenBank/DDBJ databases">
        <title>Draft Genome sequencing of Naganishia species isolated from polar environments using Oxford Nanopore Technology.</title>
        <authorList>
            <person name="Leo P."/>
            <person name="Venkateswaran K."/>
        </authorList>
    </citation>
    <scope>NUCLEOTIDE SEQUENCE</scope>
    <source>
        <strain evidence="1">MNA-CCFEE 5262</strain>
    </source>
</reference>
<dbReference type="EMBL" id="JASBWS010000018">
    <property type="protein sequence ID" value="KAJ9111579.1"/>
    <property type="molecule type" value="Genomic_DNA"/>
</dbReference>
<sequence>MSPSTSQQSTPSLSKRSLSIKRKPVPAYLENDISPQNGRTLQNGHKATRVLSVDPSLGDEEILRSPVRVSFDHGYEDGASQHTPFTGFVKNSPQPTTSSTHSSAAPSAGQTRNMGSTSLGGQSPVVNSITLNEVVNSRNGHSKDAVAVADHARRESEASMTSSISSGNSDFAQPNGSRPASAARNMVLRRSMYNLKSPEANNMSTDQLFTIPPHEDPSSRFRGMRASRSQPSLQEVPVPQASGERNPTEKPLDRQVSAPKVTAVDGGLESRNGSAGPLTGLGISGADLAPISPASGARPPSTQESLKSRNSIHPTQSRLNRSLPSLPVSRTQSNLAAPPMQREKGIFKKKLAKLEDEFSESAVPTPMRLWEASQCHLVDESGRKRRFGDFWDTYAAQSHGGSDKTSGRKQGHVSMKSMAGDLVGHHHRHAHQSQHPSGVRQSIDSARVSVHEKNGSIHSSKNSQEPKIGGEEYIVHGRKTVVFWIRHFWCGQCQDYTLASLGLLDAEAIHKAGLNVIVISNGSWKIIKRYRELFKCPFPIYVDASRRLYHLMGMTKLSNDFGPFALKDRAAYHQHAVPRQVVSAIGKGLFKMPLANPGTFTQLGGEFVVGPGLRCDFAHRMTNTSNHMEAYDVLRLAGVQACMTSDVQQARVAEEEVQELNALQREEEEWRESRMTELERIWRRKEARRGMVVIDANLDAEMHGEDEDGDDMGDGLDPEERRRRFEEYRRRTGLVVDSEEDFDGFVVRNSEVGRKRLSTPMEHDEE</sequence>
<evidence type="ECO:0000313" key="1">
    <source>
        <dbReference type="EMBL" id="KAJ9111579.1"/>
    </source>
</evidence>
<organism evidence="1 2">
    <name type="scientific">Naganishia adeliensis</name>
    <dbReference type="NCBI Taxonomy" id="92952"/>
    <lineage>
        <taxon>Eukaryota</taxon>
        <taxon>Fungi</taxon>
        <taxon>Dikarya</taxon>
        <taxon>Basidiomycota</taxon>
        <taxon>Agaricomycotina</taxon>
        <taxon>Tremellomycetes</taxon>
        <taxon>Filobasidiales</taxon>
        <taxon>Filobasidiaceae</taxon>
        <taxon>Naganishia</taxon>
    </lineage>
</organism>